<dbReference type="InterPro" id="IPR052158">
    <property type="entry name" value="INH-QAR"/>
</dbReference>
<keyword evidence="1" id="KW-0805">Transcription regulation</keyword>
<reference evidence="5 6" key="1">
    <citation type="submission" date="2019-10" db="EMBL/GenBank/DDBJ databases">
        <title>Complete genome sequence of Vibrio sp. strain THAF100, isolated from non-filtered water from the water column of tank 6 of a marine aquarium containing stony-coral fragments. Water maintained at 26 degree C.</title>
        <authorList>
            <person name="Ruckert C."/>
            <person name="Franco A."/>
            <person name="Kalinowski J."/>
            <person name="Glaeser S."/>
        </authorList>
    </citation>
    <scope>NUCLEOTIDE SEQUENCE [LARGE SCALE GENOMIC DNA]</scope>
    <source>
        <strain evidence="5 6">THAF100</strain>
    </source>
</reference>
<dbReference type="PRINTS" id="PR00032">
    <property type="entry name" value="HTHARAC"/>
</dbReference>
<proteinExistence type="predicted"/>
<keyword evidence="3" id="KW-0804">Transcription</keyword>
<dbReference type="Proteomes" id="UP000326936">
    <property type="component" value="Chromosome"/>
</dbReference>
<sequence>MALKPQGMVMKIIRKFSAPMRDTNQCFIAKEKTICKQTSVLFVVLEHFSLMSFTCAVDCLVTSNLVEGSARFTFATVGLGNGEVLSDLGIGLTPDHSLDEVKALQDIDAVIVCGGYRTSLNEHPQLSKLIALSSKCSTILGGIWNGAIFLAHAGVLDGNHYALHPDNHAYAKERFPRSVLSSSSYVEHENIFTSSGASSTLDMMLALVQKITSQPNSNAVREILSCDRSIPQNSTPQLHTCLPGSTPAIVKEANLLMVSNLDEPLHVEDIARYLKISRRKLERLFQTHIQTSPSKYYLELRLTYARQLLLQSEDSISTIAASTGFSSTTHFSRCFKEFFSLSPSVMREKMHVS</sequence>
<dbReference type="InterPro" id="IPR018062">
    <property type="entry name" value="HTH_AraC-typ_CS"/>
</dbReference>
<feature type="domain" description="HTH araC/xylS-type" evidence="4">
    <location>
        <begin position="251"/>
        <end position="349"/>
    </location>
</feature>
<dbReference type="PROSITE" id="PS01124">
    <property type="entry name" value="HTH_ARAC_FAMILY_2"/>
    <property type="match status" value="1"/>
</dbReference>
<dbReference type="AlphaFoldDB" id="A0A5P9CKR6"/>
<dbReference type="SUPFAM" id="SSF46689">
    <property type="entry name" value="Homeodomain-like"/>
    <property type="match status" value="2"/>
</dbReference>
<dbReference type="KEGG" id="vaq:FIV01_10230"/>
<keyword evidence="6" id="KW-1185">Reference proteome</keyword>
<evidence type="ECO:0000313" key="6">
    <source>
        <dbReference type="Proteomes" id="UP000326936"/>
    </source>
</evidence>
<dbReference type="InterPro" id="IPR002818">
    <property type="entry name" value="DJ-1/PfpI"/>
</dbReference>
<evidence type="ECO:0000256" key="1">
    <source>
        <dbReference type="ARBA" id="ARBA00023015"/>
    </source>
</evidence>
<dbReference type="InterPro" id="IPR020449">
    <property type="entry name" value="Tscrpt_reg_AraC-type_HTH"/>
</dbReference>
<evidence type="ECO:0000256" key="3">
    <source>
        <dbReference type="ARBA" id="ARBA00023163"/>
    </source>
</evidence>
<dbReference type="Pfam" id="PF01965">
    <property type="entry name" value="DJ-1_PfpI"/>
    <property type="match status" value="1"/>
</dbReference>
<dbReference type="InterPro" id="IPR018060">
    <property type="entry name" value="HTH_AraC"/>
</dbReference>
<dbReference type="InterPro" id="IPR009057">
    <property type="entry name" value="Homeodomain-like_sf"/>
</dbReference>
<dbReference type="InterPro" id="IPR029062">
    <property type="entry name" value="Class_I_gatase-like"/>
</dbReference>
<dbReference type="Gene3D" id="1.10.10.60">
    <property type="entry name" value="Homeodomain-like"/>
    <property type="match status" value="1"/>
</dbReference>
<name>A0A5P9CKR6_9VIBR</name>
<protein>
    <submittedName>
        <fullName evidence="5">HTH-type transcriptional regulator CdhR</fullName>
    </submittedName>
</protein>
<dbReference type="RefSeq" id="WP_152430893.1">
    <property type="nucleotide sequence ID" value="NZ_CBCSDK010000001.1"/>
</dbReference>
<evidence type="ECO:0000313" key="5">
    <source>
        <dbReference type="EMBL" id="QFT26806.1"/>
    </source>
</evidence>
<gene>
    <name evidence="5" type="primary">cdhR2</name>
    <name evidence="5" type="ORF">FIV01_10230</name>
</gene>
<dbReference type="PANTHER" id="PTHR43130">
    <property type="entry name" value="ARAC-FAMILY TRANSCRIPTIONAL REGULATOR"/>
    <property type="match status" value="1"/>
</dbReference>
<dbReference type="EMBL" id="CP045350">
    <property type="protein sequence ID" value="QFT26806.1"/>
    <property type="molecule type" value="Genomic_DNA"/>
</dbReference>
<evidence type="ECO:0000256" key="2">
    <source>
        <dbReference type="ARBA" id="ARBA00023125"/>
    </source>
</evidence>
<organism evidence="5 6">
    <name type="scientific">Vibrio aquimaris</name>
    <dbReference type="NCBI Taxonomy" id="2587862"/>
    <lineage>
        <taxon>Bacteria</taxon>
        <taxon>Pseudomonadati</taxon>
        <taxon>Pseudomonadota</taxon>
        <taxon>Gammaproteobacteria</taxon>
        <taxon>Vibrionales</taxon>
        <taxon>Vibrionaceae</taxon>
        <taxon>Vibrio</taxon>
    </lineage>
</organism>
<dbReference type="CDD" id="cd03136">
    <property type="entry name" value="GATase1_AraC_ArgR_like"/>
    <property type="match status" value="1"/>
</dbReference>
<dbReference type="OrthoDB" id="9803764at2"/>
<keyword evidence="2" id="KW-0238">DNA-binding</keyword>
<evidence type="ECO:0000259" key="4">
    <source>
        <dbReference type="PROSITE" id="PS01124"/>
    </source>
</evidence>
<accession>A0A5P9CKR6</accession>
<dbReference type="SUPFAM" id="SSF52317">
    <property type="entry name" value="Class I glutamine amidotransferase-like"/>
    <property type="match status" value="1"/>
</dbReference>
<dbReference type="GO" id="GO:0043565">
    <property type="term" value="F:sequence-specific DNA binding"/>
    <property type="evidence" value="ECO:0007669"/>
    <property type="project" value="InterPro"/>
</dbReference>
<dbReference type="Gene3D" id="3.40.50.880">
    <property type="match status" value="1"/>
</dbReference>
<dbReference type="GO" id="GO:0003700">
    <property type="term" value="F:DNA-binding transcription factor activity"/>
    <property type="evidence" value="ECO:0007669"/>
    <property type="project" value="InterPro"/>
</dbReference>
<dbReference type="Pfam" id="PF12833">
    <property type="entry name" value="HTH_18"/>
    <property type="match status" value="1"/>
</dbReference>
<dbReference type="SMART" id="SM00342">
    <property type="entry name" value="HTH_ARAC"/>
    <property type="match status" value="1"/>
</dbReference>
<dbReference type="PROSITE" id="PS00041">
    <property type="entry name" value="HTH_ARAC_FAMILY_1"/>
    <property type="match status" value="1"/>
</dbReference>
<dbReference type="PANTHER" id="PTHR43130:SF3">
    <property type="entry name" value="HTH-TYPE TRANSCRIPTIONAL REGULATOR RV1931C"/>
    <property type="match status" value="1"/>
</dbReference>